<reference evidence="2" key="1">
    <citation type="submission" date="2014-05" db="EMBL/GenBank/DDBJ databases">
        <title>The transcriptome of the halophilic microalga Tetraselmis sp. GSL018 isolated from the Great Salt Lake, Utah.</title>
        <authorList>
            <person name="Jinkerson R.E."/>
            <person name="D'Adamo S."/>
            <person name="Posewitz M.C."/>
        </authorList>
    </citation>
    <scope>NUCLEOTIDE SEQUENCE</scope>
    <source>
        <strain evidence="2">GSL018</strain>
    </source>
</reference>
<feature type="region of interest" description="Disordered" evidence="1">
    <location>
        <begin position="1"/>
        <end position="97"/>
    </location>
</feature>
<evidence type="ECO:0000313" key="2">
    <source>
        <dbReference type="EMBL" id="JAC73342.1"/>
    </source>
</evidence>
<feature type="region of interest" description="Disordered" evidence="1">
    <location>
        <begin position="158"/>
        <end position="200"/>
    </location>
</feature>
<protein>
    <submittedName>
        <fullName evidence="2">Uncharacterized protein</fullName>
    </submittedName>
</protein>
<sequence>TGSSLREEKRKRLFRQRTPREATGNQRQRRLRVRRQHRRSPLARTRQQASLGASPVRAQLPAEGEAADVAGNDELLPTASEALRGGEEATGISVVEGEDAMATAPAGLEAEVGACDEAPAREEQTAGCEEAPANVWEEGAPTAEEPVAGGATAVLETNLPGSEEFPAEDAMATDAVHEEAAGRQGRSEGAESELWAEGGT</sequence>
<feature type="compositionally biased region" description="Basic and acidic residues" evidence="1">
    <location>
        <begin position="1"/>
        <end position="10"/>
    </location>
</feature>
<proteinExistence type="predicted"/>
<feature type="non-terminal residue" evidence="2">
    <location>
        <position position="200"/>
    </location>
</feature>
<accession>A0A061RK66</accession>
<dbReference type="AlphaFoldDB" id="A0A061RK66"/>
<name>A0A061RK66_9CHLO</name>
<evidence type="ECO:0000256" key="1">
    <source>
        <dbReference type="SAM" id="MobiDB-lite"/>
    </source>
</evidence>
<feature type="compositionally biased region" description="Basic residues" evidence="1">
    <location>
        <begin position="27"/>
        <end position="41"/>
    </location>
</feature>
<dbReference type="EMBL" id="GBEZ01012553">
    <property type="protein sequence ID" value="JAC73342.1"/>
    <property type="molecule type" value="Transcribed_RNA"/>
</dbReference>
<feature type="compositionally biased region" description="Basic and acidic residues" evidence="1">
    <location>
        <begin position="175"/>
        <end position="189"/>
    </location>
</feature>
<gene>
    <name evidence="2" type="ORF">TSPGSL018_29105</name>
</gene>
<feature type="non-terminal residue" evidence="2">
    <location>
        <position position="1"/>
    </location>
</feature>
<organism evidence="2">
    <name type="scientific">Tetraselmis sp. GSL018</name>
    <dbReference type="NCBI Taxonomy" id="582737"/>
    <lineage>
        <taxon>Eukaryota</taxon>
        <taxon>Viridiplantae</taxon>
        <taxon>Chlorophyta</taxon>
        <taxon>core chlorophytes</taxon>
        <taxon>Chlorodendrophyceae</taxon>
        <taxon>Chlorodendrales</taxon>
        <taxon>Chlorodendraceae</taxon>
        <taxon>Tetraselmis</taxon>
    </lineage>
</organism>